<dbReference type="Proteomes" id="UP001600165">
    <property type="component" value="Unassembled WGS sequence"/>
</dbReference>
<keyword evidence="2" id="KW-1185">Reference proteome</keyword>
<evidence type="ECO:0000313" key="1">
    <source>
        <dbReference type="EMBL" id="MFE4104824.1"/>
    </source>
</evidence>
<proteinExistence type="predicted"/>
<dbReference type="RefSeq" id="WP_377960472.1">
    <property type="nucleotide sequence ID" value="NZ_JBHZOL010000004.1"/>
</dbReference>
<gene>
    <name evidence="1" type="ORF">ACFVKH_00955</name>
</gene>
<organism evidence="1 2">
    <name type="scientific">Almyronema epifaneia S1</name>
    <dbReference type="NCBI Taxonomy" id="2991925"/>
    <lineage>
        <taxon>Bacteria</taxon>
        <taxon>Bacillati</taxon>
        <taxon>Cyanobacteriota</taxon>
        <taxon>Cyanophyceae</taxon>
        <taxon>Nodosilineales</taxon>
        <taxon>Nodosilineaceae</taxon>
        <taxon>Almyronema</taxon>
        <taxon>Almyronema epifaneia</taxon>
    </lineage>
</organism>
<sequence>MTLTAYSQAADLTTEDYVVIGLATCYTKEDGEVSEVTIAEPVPSAYLEAVLKGIPTSYRSLHGTTLGEVVAGDRPQMIAEAGAAVQFCSDFKDRAFAAARTYQSRPSAQALVPVGTQYTDLNYSTEKKRVLNAKTIVSPEDNVKQHEYTHKVL</sequence>
<accession>A0ABW6I9K2</accession>
<protein>
    <submittedName>
        <fullName evidence="1">Uncharacterized protein</fullName>
    </submittedName>
</protein>
<dbReference type="EMBL" id="JBHZOL010000004">
    <property type="protein sequence ID" value="MFE4104824.1"/>
    <property type="molecule type" value="Genomic_DNA"/>
</dbReference>
<name>A0ABW6I9K2_9CYAN</name>
<evidence type="ECO:0000313" key="2">
    <source>
        <dbReference type="Proteomes" id="UP001600165"/>
    </source>
</evidence>
<reference evidence="1 2" key="1">
    <citation type="submission" date="2024-10" db="EMBL/GenBank/DDBJ databases">
        <authorList>
            <person name="Ratan Roy A."/>
            <person name="Morales Sandoval P.H."/>
            <person name="De Los Santos Villalobos S."/>
            <person name="Chakraborty S."/>
            <person name="Mukherjee J."/>
        </authorList>
    </citation>
    <scope>NUCLEOTIDE SEQUENCE [LARGE SCALE GENOMIC DNA]</scope>
    <source>
        <strain evidence="1 2">S1</strain>
    </source>
</reference>
<comment type="caution">
    <text evidence="1">The sequence shown here is derived from an EMBL/GenBank/DDBJ whole genome shotgun (WGS) entry which is preliminary data.</text>
</comment>